<evidence type="ECO:0000313" key="2">
    <source>
        <dbReference type="Proteomes" id="UP001589865"/>
    </source>
</evidence>
<dbReference type="EMBL" id="JBHLUN010000002">
    <property type="protein sequence ID" value="MFC0407464.1"/>
    <property type="molecule type" value="Genomic_DNA"/>
</dbReference>
<organism evidence="1 2">
    <name type="scientific">Roseomonas elaeocarpi</name>
    <dbReference type="NCBI Taxonomy" id="907779"/>
    <lineage>
        <taxon>Bacteria</taxon>
        <taxon>Pseudomonadati</taxon>
        <taxon>Pseudomonadota</taxon>
        <taxon>Alphaproteobacteria</taxon>
        <taxon>Acetobacterales</taxon>
        <taxon>Roseomonadaceae</taxon>
        <taxon>Roseomonas</taxon>
    </lineage>
</organism>
<proteinExistence type="predicted"/>
<sequence>MSPRKLGTITIGQAPRADITPILDAALPPALPRQHVGLLDGLDRDAIAHRFGPRPGHPVLVSRLLDGGSVTVDKERAEAVIQERVTQLEDEGCTTILLLCTGRFDQLTTRAAALIEPERILAPSLPALAAGRQVGILVPLAEQIASEGEKWRALERRPIFAAASPYDGDEAPLVAAARSLRDRGAELLMTDCMGFCERHREVAREASGLPVVIANAVIAKLVAEIV</sequence>
<dbReference type="Proteomes" id="UP001589865">
    <property type="component" value="Unassembled WGS sequence"/>
</dbReference>
<dbReference type="InterPro" id="IPR010843">
    <property type="entry name" value="Uncharacterised_AroM"/>
</dbReference>
<dbReference type="RefSeq" id="WP_377043164.1">
    <property type="nucleotide sequence ID" value="NZ_JBHLUN010000002.1"/>
</dbReference>
<accession>A0ABV6JP25</accession>
<keyword evidence="2" id="KW-1185">Reference proteome</keyword>
<dbReference type="NCBIfam" id="NF007788">
    <property type="entry name" value="PRK10481.1"/>
    <property type="match status" value="1"/>
</dbReference>
<protein>
    <submittedName>
        <fullName evidence="1">AroM family protein</fullName>
    </submittedName>
</protein>
<gene>
    <name evidence="1" type="ORF">ACFFGY_04340</name>
</gene>
<comment type="caution">
    <text evidence="1">The sequence shown here is derived from an EMBL/GenBank/DDBJ whole genome shotgun (WGS) entry which is preliminary data.</text>
</comment>
<dbReference type="Pfam" id="PF07302">
    <property type="entry name" value="AroM"/>
    <property type="match status" value="1"/>
</dbReference>
<reference evidence="1 2" key="1">
    <citation type="submission" date="2024-09" db="EMBL/GenBank/DDBJ databases">
        <authorList>
            <person name="Sun Q."/>
            <person name="Mori K."/>
        </authorList>
    </citation>
    <scope>NUCLEOTIDE SEQUENCE [LARGE SCALE GENOMIC DNA]</scope>
    <source>
        <strain evidence="1 2">TBRC 5777</strain>
    </source>
</reference>
<evidence type="ECO:0000313" key="1">
    <source>
        <dbReference type="EMBL" id="MFC0407464.1"/>
    </source>
</evidence>
<name>A0ABV6JP25_9PROT</name>